<reference evidence="9" key="2">
    <citation type="submission" date="2019-06" db="EMBL/GenBank/DDBJ databases">
        <title>Genomics analysis of Aphanomyces spp. identifies a new class of oomycete effector associated with host adaptation.</title>
        <authorList>
            <person name="Gaulin E."/>
        </authorList>
    </citation>
    <scope>NUCLEOTIDE SEQUENCE</scope>
    <source>
        <strain evidence="9">CBS 578.67</strain>
    </source>
</reference>
<evidence type="ECO:0000313" key="9">
    <source>
        <dbReference type="EMBL" id="KAF0687675.1"/>
    </source>
</evidence>
<comment type="similarity">
    <text evidence="2">Belongs to the peptidase C26 family.</text>
</comment>
<feature type="active site" description="Nucleophile" evidence="7 8">
    <location>
        <position position="156"/>
    </location>
</feature>
<dbReference type="EC" id="3.4.19.9" evidence="3 8"/>
<dbReference type="EMBL" id="CAADRA010006923">
    <property type="protein sequence ID" value="VFT97339.1"/>
    <property type="molecule type" value="Genomic_DNA"/>
</dbReference>
<evidence type="ECO:0000256" key="8">
    <source>
        <dbReference type="PROSITE-ProRule" id="PRU00607"/>
    </source>
</evidence>
<dbReference type="GO" id="GO:0005576">
    <property type="term" value="C:extracellular region"/>
    <property type="evidence" value="ECO:0007669"/>
    <property type="project" value="UniProtKB-SubCell"/>
</dbReference>
<feature type="active site" evidence="8">
    <location>
        <position position="266"/>
    </location>
</feature>
<gene>
    <name evidence="10" type="primary">Aste57867_20659</name>
    <name evidence="9" type="ORF">As57867_020591</name>
    <name evidence="10" type="ORF">ASTE57867_20659</name>
</gene>
<dbReference type="PANTHER" id="PTHR11315:SF0">
    <property type="entry name" value="FOLATE GAMMA-GLUTAMYL HYDROLASE"/>
    <property type="match status" value="1"/>
</dbReference>
<dbReference type="PROSITE" id="PS51273">
    <property type="entry name" value="GATASE_TYPE_1"/>
    <property type="match status" value="1"/>
</dbReference>
<dbReference type="Pfam" id="PF07722">
    <property type="entry name" value="Peptidase_C26"/>
    <property type="match status" value="1"/>
</dbReference>
<dbReference type="GO" id="GO:0046900">
    <property type="term" value="P:tetrahydrofolylpolyglutamate metabolic process"/>
    <property type="evidence" value="ECO:0007669"/>
    <property type="project" value="TreeGrafter"/>
</dbReference>
<dbReference type="EMBL" id="VJMH01006897">
    <property type="protein sequence ID" value="KAF0687675.1"/>
    <property type="molecule type" value="Genomic_DNA"/>
</dbReference>
<dbReference type="OrthoDB" id="64220at2759"/>
<dbReference type="InterPro" id="IPR029062">
    <property type="entry name" value="Class_I_gatase-like"/>
</dbReference>
<evidence type="ECO:0000313" key="11">
    <source>
        <dbReference type="Proteomes" id="UP000332933"/>
    </source>
</evidence>
<organism evidence="10 11">
    <name type="scientific">Aphanomyces stellatus</name>
    <dbReference type="NCBI Taxonomy" id="120398"/>
    <lineage>
        <taxon>Eukaryota</taxon>
        <taxon>Sar</taxon>
        <taxon>Stramenopiles</taxon>
        <taxon>Oomycota</taxon>
        <taxon>Saprolegniomycetes</taxon>
        <taxon>Saprolegniales</taxon>
        <taxon>Verrucalvaceae</taxon>
        <taxon>Aphanomyces</taxon>
    </lineage>
</organism>
<accession>A0A485LFG7</accession>
<evidence type="ECO:0000256" key="5">
    <source>
        <dbReference type="ARBA" id="ARBA00022729"/>
    </source>
</evidence>
<comment type="catalytic activity">
    <reaction evidence="8">
        <text>(6S)-5,6,7,8-tetrahydrofolyl-(gamma-L-Glu)(n) + (n-1) H2O = (6S)-5,6,7,8-tetrahydrofolate + (n-1) L-glutamate</text>
        <dbReference type="Rhea" id="RHEA:56784"/>
        <dbReference type="Rhea" id="RHEA-COMP:14738"/>
        <dbReference type="ChEBI" id="CHEBI:15377"/>
        <dbReference type="ChEBI" id="CHEBI:29985"/>
        <dbReference type="ChEBI" id="CHEBI:57453"/>
        <dbReference type="ChEBI" id="CHEBI:141005"/>
        <dbReference type="EC" id="3.4.19.9"/>
    </reaction>
</comment>
<dbReference type="InterPro" id="IPR015527">
    <property type="entry name" value="Pept_C26_g-glut_hydrolase"/>
</dbReference>
<comment type="subcellular location">
    <subcellularLocation>
        <location evidence="1">Secreted</location>
        <location evidence="1">Extracellular space</location>
    </subcellularLocation>
</comment>
<dbReference type="Proteomes" id="UP000332933">
    <property type="component" value="Unassembled WGS sequence"/>
</dbReference>
<dbReference type="InterPro" id="IPR011697">
    <property type="entry name" value="Peptidase_C26"/>
</dbReference>
<evidence type="ECO:0000256" key="3">
    <source>
        <dbReference type="ARBA" id="ARBA00012886"/>
    </source>
</evidence>
<evidence type="ECO:0000256" key="6">
    <source>
        <dbReference type="ARBA" id="ARBA00022801"/>
    </source>
</evidence>
<sequence>MTTVRTPILLRRDPAADSTTARRIQLSLLMGSLVLFLCGMSLTRSSPLSRPAVALSSVPTTRTPNPIIAVHSHQDPDYDDEFIAASYIKWIESAGGRAVRIPWNASKDETARLLTSVNGLLLPGGDPDPNESAAFMYNFALELNRNGSYFPVWGTCLGFEWLLQLQSTNAKILDNVDAQNLSSTIEFLGPRRESRLFGFDPVFDILTTEPITDNFHHFGILLDHFQATDSISSFFKPLATSQDRQGQTYVAAMEAFKWPVYGVQFHPEKNPYEFGVYEDGIAYETIDHSPAAIATSQAFAAFFISEATKNSHAFATADEAHTALLYNAKRSDRSYPMYEEVFVFE</sequence>
<dbReference type="GO" id="GO:0034722">
    <property type="term" value="F:gamma-glutamyl-peptidase activity"/>
    <property type="evidence" value="ECO:0007669"/>
    <property type="project" value="UniProtKB-UniRule"/>
</dbReference>
<keyword evidence="5" id="KW-0732">Signal</keyword>
<keyword evidence="6 8" id="KW-0378">Hydrolase</keyword>
<dbReference type="PANTHER" id="PTHR11315">
    <property type="entry name" value="PROTEASE FAMILY C26 GAMMA-GLUTAMYL HYDROLASE"/>
    <property type="match status" value="1"/>
</dbReference>
<evidence type="ECO:0000256" key="4">
    <source>
        <dbReference type="ARBA" id="ARBA00022525"/>
    </source>
</evidence>
<feature type="active site" description="Proton donor" evidence="7">
    <location>
        <position position="266"/>
    </location>
</feature>
<dbReference type="GO" id="GO:0005773">
    <property type="term" value="C:vacuole"/>
    <property type="evidence" value="ECO:0007669"/>
    <property type="project" value="TreeGrafter"/>
</dbReference>
<dbReference type="SUPFAM" id="SSF52317">
    <property type="entry name" value="Class I glutamine amidotransferase-like"/>
    <property type="match status" value="1"/>
</dbReference>
<dbReference type="AlphaFoldDB" id="A0A485LFG7"/>
<evidence type="ECO:0000313" key="10">
    <source>
        <dbReference type="EMBL" id="VFT97339.1"/>
    </source>
</evidence>
<dbReference type="Gene3D" id="3.40.50.880">
    <property type="match status" value="1"/>
</dbReference>
<reference evidence="10 11" key="1">
    <citation type="submission" date="2019-03" db="EMBL/GenBank/DDBJ databases">
        <authorList>
            <person name="Gaulin E."/>
            <person name="Dumas B."/>
        </authorList>
    </citation>
    <scope>NUCLEOTIDE SEQUENCE [LARGE SCALE GENOMIC DNA]</scope>
    <source>
        <strain evidence="10">CBS 568.67</strain>
    </source>
</reference>
<evidence type="ECO:0000256" key="2">
    <source>
        <dbReference type="ARBA" id="ARBA00011083"/>
    </source>
</evidence>
<protein>
    <recommendedName>
        <fullName evidence="3 8">folate gamma-glutamyl hydrolase</fullName>
        <ecNumber evidence="3 8">3.4.19.9</ecNumber>
    </recommendedName>
</protein>
<name>A0A485LFG7_9STRA</name>
<evidence type="ECO:0000256" key="7">
    <source>
        <dbReference type="PIRSR" id="PIRSR615527-1"/>
    </source>
</evidence>
<proteinExistence type="inferred from homology"/>
<dbReference type="PROSITE" id="PS51275">
    <property type="entry name" value="PEPTIDASE_C26_GGH"/>
    <property type="match status" value="1"/>
</dbReference>
<keyword evidence="4" id="KW-0964">Secreted</keyword>
<evidence type="ECO:0000256" key="1">
    <source>
        <dbReference type="ARBA" id="ARBA00004239"/>
    </source>
</evidence>
<keyword evidence="11" id="KW-1185">Reference proteome</keyword>